<dbReference type="SUPFAM" id="SSF56235">
    <property type="entry name" value="N-terminal nucleophile aminohydrolases (Ntn hydrolases)"/>
    <property type="match status" value="1"/>
</dbReference>
<evidence type="ECO:0000313" key="14">
    <source>
        <dbReference type="EMBL" id="EKA61731.1"/>
    </source>
</evidence>
<dbReference type="PATRIC" id="fig|1210046.3.peg.1200"/>
<dbReference type="PRINTS" id="PR01210">
    <property type="entry name" value="GGTRANSPTASE"/>
</dbReference>
<reference evidence="14 16" key="2">
    <citation type="journal article" date="2012" name="J. Bacteriol.">
        <title>Genome Sequence of Janibacter hoylei MTCC8307, Isolated from the Stratospheric Air.</title>
        <authorList>
            <person name="Pawar S.P."/>
            <person name="Dhotre D.P."/>
            <person name="Shetty S.A."/>
            <person name="Chowdhury S.P."/>
            <person name="Chaudhari B.L."/>
            <person name="Shouche Y.S."/>
        </authorList>
    </citation>
    <scope>NUCLEOTIDE SEQUENCE [LARGE SCALE GENOMIC DNA]</scope>
    <source>
        <strain evidence="14 16">PVAS-1</strain>
    </source>
</reference>
<organism evidence="14 16">
    <name type="scientific">Janibacter hoylei PVAS-1</name>
    <dbReference type="NCBI Taxonomy" id="1210046"/>
    <lineage>
        <taxon>Bacteria</taxon>
        <taxon>Bacillati</taxon>
        <taxon>Actinomycetota</taxon>
        <taxon>Actinomycetes</taxon>
        <taxon>Micrococcales</taxon>
        <taxon>Intrasporangiaceae</taxon>
        <taxon>Janibacter</taxon>
    </lineage>
</organism>
<feature type="region of interest" description="Disordered" evidence="12">
    <location>
        <begin position="537"/>
        <end position="563"/>
    </location>
</feature>
<dbReference type="InterPro" id="IPR000101">
    <property type="entry name" value="GGT_peptidase"/>
</dbReference>
<evidence type="ECO:0000256" key="7">
    <source>
        <dbReference type="ARBA" id="ARBA00023315"/>
    </source>
</evidence>
<comment type="catalytic activity">
    <reaction evidence="8 11">
        <text>an N-terminal (5-L-glutamyl)-[peptide] + an alpha-amino acid = 5-L-glutamyl amino acid + an N-terminal L-alpha-aminoacyl-[peptide]</text>
        <dbReference type="Rhea" id="RHEA:23904"/>
        <dbReference type="Rhea" id="RHEA-COMP:9780"/>
        <dbReference type="Rhea" id="RHEA-COMP:9795"/>
        <dbReference type="ChEBI" id="CHEBI:77644"/>
        <dbReference type="ChEBI" id="CHEBI:78597"/>
        <dbReference type="ChEBI" id="CHEBI:78599"/>
        <dbReference type="ChEBI" id="CHEBI:78608"/>
        <dbReference type="EC" id="2.3.2.2"/>
    </reaction>
</comment>
<comment type="similarity">
    <text evidence="3 11">Belongs to the gamma-glutamyltransferase family.</text>
</comment>
<evidence type="ECO:0000313" key="17">
    <source>
        <dbReference type="Proteomes" id="UP000288711"/>
    </source>
</evidence>
<evidence type="ECO:0000256" key="6">
    <source>
        <dbReference type="ARBA" id="ARBA00023145"/>
    </source>
</evidence>
<evidence type="ECO:0000256" key="11">
    <source>
        <dbReference type="RuleBase" id="RU368036"/>
    </source>
</evidence>
<protein>
    <recommendedName>
        <fullName evidence="11">Glutathione hydrolase proenzyme</fullName>
        <ecNumber evidence="11">2.3.2.2</ecNumber>
        <ecNumber evidence="11">3.4.19.13</ecNumber>
    </recommendedName>
    <component>
        <recommendedName>
            <fullName evidence="11">Glutathione hydrolase large chain</fullName>
        </recommendedName>
    </component>
    <component>
        <recommendedName>
            <fullName evidence="11">Glutathione hydrolase small chain</fullName>
        </recommendedName>
    </component>
</protein>
<comment type="catalytic activity">
    <reaction evidence="1 11">
        <text>an S-substituted glutathione + H2O = an S-substituted L-cysteinylglycine + L-glutamate</text>
        <dbReference type="Rhea" id="RHEA:59468"/>
        <dbReference type="ChEBI" id="CHEBI:15377"/>
        <dbReference type="ChEBI" id="CHEBI:29985"/>
        <dbReference type="ChEBI" id="CHEBI:90779"/>
        <dbReference type="ChEBI" id="CHEBI:143103"/>
        <dbReference type="EC" id="3.4.19.13"/>
    </reaction>
</comment>
<dbReference type="NCBIfam" id="TIGR00066">
    <property type="entry name" value="g_glut_trans"/>
    <property type="match status" value="1"/>
</dbReference>
<evidence type="ECO:0000256" key="4">
    <source>
        <dbReference type="ARBA" id="ARBA00022679"/>
    </source>
</evidence>
<dbReference type="PANTHER" id="PTHR43199:SF1">
    <property type="entry name" value="GLUTATHIONE HYDROLASE PROENZYME"/>
    <property type="match status" value="1"/>
</dbReference>
<feature type="compositionally biased region" description="Polar residues" evidence="12">
    <location>
        <begin position="540"/>
        <end position="549"/>
    </location>
</feature>
<keyword evidence="7 11" id="KW-0012">Acyltransferase</keyword>
<keyword evidence="4 11" id="KW-0808">Transferase</keyword>
<reference evidence="15 17" key="1">
    <citation type="journal article" date="2009" name="Int. J. Syst. Evol. Microbiol.">
        <title>Janibacter hoylei sp. nov., Bacillus isronensis sp. nov. and Bacillus aryabhattai sp. nov., isolated from cryotubes used for collecting air from the upper atmosphere.</title>
        <authorList>
            <person name="Shivaji S."/>
            <person name="Chaturvedi P."/>
            <person name="Begum Z."/>
            <person name="Pindi P.K."/>
            <person name="Manorama R."/>
            <person name="Padmanaban D.A."/>
            <person name="Shouche Y.S."/>
            <person name="Pawar S."/>
            <person name="Vaishampayan P."/>
            <person name="Dutt C.B."/>
            <person name="Datta G.N."/>
            <person name="Manchanda R.K."/>
            <person name="Rao U.R."/>
            <person name="Bhargava P.M."/>
            <person name="Narlikar J.V."/>
        </authorList>
    </citation>
    <scope>NUCLEOTIDE SEQUENCE [LARGE SCALE GENOMIC DNA]</scope>
    <source>
        <strain evidence="15 17">PVAS-1</strain>
    </source>
</reference>
<dbReference type="InterPro" id="IPR029055">
    <property type="entry name" value="Ntn_hydrolases_N"/>
</dbReference>
<evidence type="ECO:0000256" key="8">
    <source>
        <dbReference type="ARBA" id="ARBA00047417"/>
    </source>
</evidence>
<evidence type="ECO:0000256" key="13">
    <source>
        <dbReference type="SAM" id="SignalP"/>
    </source>
</evidence>
<dbReference type="Proteomes" id="UP000004474">
    <property type="component" value="Unassembled WGS sequence"/>
</dbReference>
<evidence type="ECO:0000256" key="3">
    <source>
        <dbReference type="ARBA" id="ARBA00009381"/>
    </source>
</evidence>
<dbReference type="Pfam" id="PF01019">
    <property type="entry name" value="G_glu_transpept"/>
    <property type="match status" value="1"/>
</dbReference>
<name>K1E3Y8_9MICO</name>
<dbReference type="InterPro" id="IPR043137">
    <property type="entry name" value="GGT_ssub_C"/>
</dbReference>
<comment type="caution">
    <text evidence="14">The sequence shown here is derived from an EMBL/GenBank/DDBJ whole genome shotgun (WGS) entry which is preliminary data.</text>
</comment>
<gene>
    <name evidence="15" type="primary">ggt</name>
    <name evidence="14" type="ORF">B277_06203</name>
    <name evidence="15" type="ORF">CWN80_00885</name>
</gene>
<evidence type="ECO:0000256" key="12">
    <source>
        <dbReference type="SAM" id="MobiDB-lite"/>
    </source>
</evidence>
<feature type="active site" description="Nucleophile" evidence="9">
    <location>
        <position position="421"/>
    </location>
</feature>
<evidence type="ECO:0000313" key="15">
    <source>
        <dbReference type="EMBL" id="RWU85577.1"/>
    </source>
</evidence>
<evidence type="ECO:0000256" key="1">
    <source>
        <dbReference type="ARBA" id="ARBA00001049"/>
    </source>
</evidence>
<comment type="PTM">
    <text evidence="11">Cleaved by autocatalysis into a large and a small subunit.</text>
</comment>
<dbReference type="PANTHER" id="PTHR43199">
    <property type="entry name" value="GLUTATHIONE HYDROLASE"/>
    <property type="match status" value="1"/>
</dbReference>
<dbReference type="EMBL" id="ALWX01000022">
    <property type="protein sequence ID" value="EKA61731.1"/>
    <property type="molecule type" value="Genomic_DNA"/>
</dbReference>
<feature type="binding site" evidence="10">
    <location>
        <begin position="487"/>
        <end position="488"/>
    </location>
    <ligand>
        <name>L-glutamate</name>
        <dbReference type="ChEBI" id="CHEBI:29985"/>
    </ligand>
</feature>
<proteinExistence type="inferred from homology"/>
<evidence type="ECO:0000313" key="16">
    <source>
        <dbReference type="Proteomes" id="UP000004474"/>
    </source>
</evidence>
<feature type="region of interest" description="Disordered" evidence="12">
    <location>
        <begin position="392"/>
        <end position="419"/>
    </location>
</feature>
<comment type="pathway">
    <text evidence="11">Sulfur metabolism; glutathione metabolism.</text>
</comment>
<dbReference type="STRING" id="1210046.B277_06203"/>
<keyword evidence="17" id="KW-1185">Reference proteome</keyword>
<dbReference type="InterPro" id="IPR051792">
    <property type="entry name" value="GGT_bact"/>
</dbReference>
<dbReference type="RefSeq" id="WP_007926206.1">
    <property type="nucleotide sequence ID" value="NZ_ALWX01000022.1"/>
</dbReference>
<reference evidence="15" key="3">
    <citation type="submission" date="2017-11" db="EMBL/GenBank/DDBJ databases">
        <authorList>
            <person name="Seuylemezian A."/>
            <person name="Cooper K."/>
            <person name="Vaishampayan P."/>
        </authorList>
    </citation>
    <scope>NUCLEOTIDE SEQUENCE</scope>
    <source>
        <strain evidence="15">PVAS-1</strain>
    </source>
</reference>
<feature type="chain" id="PRO_5044735169" description="Glutathione hydrolase proenzyme" evidence="13">
    <location>
        <begin position="24"/>
        <end position="617"/>
    </location>
</feature>
<dbReference type="Gene3D" id="3.60.20.40">
    <property type="match status" value="1"/>
</dbReference>
<evidence type="ECO:0000256" key="5">
    <source>
        <dbReference type="ARBA" id="ARBA00022801"/>
    </source>
</evidence>
<dbReference type="UniPathway" id="UPA00204"/>
<dbReference type="Gene3D" id="1.10.246.130">
    <property type="match status" value="1"/>
</dbReference>
<sequence length="617" mass="65142">MGRATRVIVGALTAGGLTLAATAGATATPDARPGPPPAGHDLPKMPVMRGNGGAVASVDPIVSQIGIDILERGGNAADAAIGMAGAVGVVEPYSSGLGGGGFFVHYDARTGKVETIDGRETAPASFHDEVFVGDDGQAMDFDTVVNSGLSVGVPGTPATWELAAERYGTKSLHQLLKPAEDTARRGFVVDEPFHEATVDNAERFAKFPDTAKIYLPGGEPIKTGAILRNPDLARAYRQIRTHGADAMQRGDMGKAVVRTARNPRTAPGVSVPRGQMTMADMRAYRALVKEPTHSEHRGLDVYGMPTPSSGGYAVSEILNLLESYEQRTGKRTEDLSDGEWAHWFAEASATAFADRNRYVGDVPGVPGEELLSQDFADERSCLFDEDAAMTRPVPFGEPDGSYSDCQSSTATTKVGSEDQHTTSLTAVDKHGNAVTYTLTIEQYGGSGMVVPGYGFLLNNELTDFNFTPVTKGVPDPNLPGPGKRPRSSMAPTIVLEDGKPWMTAGSPGGATIITTVAQLVSGVVDRDLPIGDALAAPRVSSRNGSSTELEPSLAGGPVGDDMRRRGHQVKEVYRLGNATGIRVHDRRDLEAAAEPTRAGGGSAMVVDPDWWRYSSRP</sequence>
<accession>K1E3Y8</accession>
<dbReference type="GO" id="GO:0036374">
    <property type="term" value="F:glutathione hydrolase activity"/>
    <property type="evidence" value="ECO:0007669"/>
    <property type="project" value="UniProtKB-UniRule"/>
</dbReference>
<comment type="catalytic activity">
    <reaction evidence="2 11">
        <text>glutathione + H2O = L-cysteinylglycine + L-glutamate</text>
        <dbReference type="Rhea" id="RHEA:28807"/>
        <dbReference type="ChEBI" id="CHEBI:15377"/>
        <dbReference type="ChEBI" id="CHEBI:29985"/>
        <dbReference type="ChEBI" id="CHEBI:57925"/>
        <dbReference type="ChEBI" id="CHEBI:61694"/>
        <dbReference type="EC" id="3.4.19.13"/>
    </reaction>
</comment>
<feature type="binding site" evidence="10">
    <location>
        <position position="463"/>
    </location>
    <ligand>
        <name>L-glutamate</name>
        <dbReference type="ChEBI" id="CHEBI:29985"/>
    </ligand>
</feature>
<evidence type="ECO:0000256" key="9">
    <source>
        <dbReference type="PIRSR" id="PIRSR600101-1"/>
    </source>
</evidence>
<keyword evidence="11" id="KW-0317">Glutathione biosynthesis</keyword>
<dbReference type="GO" id="GO:0006750">
    <property type="term" value="P:glutathione biosynthetic process"/>
    <property type="evidence" value="ECO:0007669"/>
    <property type="project" value="UniProtKB-KW"/>
</dbReference>
<dbReference type="eggNOG" id="COG0405">
    <property type="taxonomic scope" value="Bacteria"/>
</dbReference>
<keyword evidence="6 11" id="KW-0865">Zymogen</keyword>
<dbReference type="AlphaFoldDB" id="K1E3Y8"/>
<comment type="subunit">
    <text evidence="11">This enzyme consists of two polypeptide chains, which are synthesized in precursor form from a single polypeptide.</text>
</comment>
<keyword evidence="13" id="KW-0732">Signal</keyword>
<dbReference type="EC" id="3.4.19.13" evidence="11"/>
<dbReference type="GO" id="GO:0006751">
    <property type="term" value="P:glutathione catabolic process"/>
    <property type="evidence" value="ECO:0007669"/>
    <property type="project" value="UniProtKB-UniRule"/>
</dbReference>
<feature type="binding site" evidence="10">
    <location>
        <position position="119"/>
    </location>
    <ligand>
        <name>L-glutamate</name>
        <dbReference type="ChEBI" id="CHEBI:29985"/>
    </ligand>
</feature>
<dbReference type="InterPro" id="IPR043138">
    <property type="entry name" value="GGT_lsub"/>
</dbReference>
<feature type="binding site" evidence="10">
    <location>
        <position position="509"/>
    </location>
    <ligand>
        <name>L-glutamate</name>
        <dbReference type="ChEBI" id="CHEBI:29985"/>
    </ligand>
</feature>
<dbReference type="OrthoDB" id="9781342at2"/>
<feature type="signal peptide" evidence="13">
    <location>
        <begin position="1"/>
        <end position="23"/>
    </location>
</feature>
<dbReference type="GO" id="GO:0103068">
    <property type="term" value="F:leukotriene C4 gamma-glutamyl transferase activity"/>
    <property type="evidence" value="ECO:0007669"/>
    <property type="project" value="UniProtKB-EC"/>
</dbReference>
<keyword evidence="5 11" id="KW-0378">Hydrolase</keyword>
<evidence type="ECO:0000256" key="10">
    <source>
        <dbReference type="PIRSR" id="PIRSR600101-2"/>
    </source>
</evidence>
<feature type="compositionally biased region" description="Polar residues" evidence="12">
    <location>
        <begin position="403"/>
        <end position="414"/>
    </location>
</feature>
<dbReference type="EC" id="2.3.2.2" evidence="11"/>
<dbReference type="EMBL" id="PIPF01000001">
    <property type="protein sequence ID" value="RWU85577.1"/>
    <property type="molecule type" value="Genomic_DNA"/>
</dbReference>
<evidence type="ECO:0000256" key="2">
    <source>
        <dbReference type="ARBA" id="ARBA00001089"/>
    </source>
</evidence>
<dbReference type="Proteomes" id="UP000288711">
    <property type="component" value="Unassembled WGS sequence"/>
</dbReference>